<dbReference type="EMBL" id="ML735358">
    <property type="protein sequence ID" value="KAE8384723.1"/>
    <property type="molecule type" value="Genomic_DNA"/>
</dbReference>
<evidence type="ECO:0000313" key="2">
    <source>
        <dbReference type="EMBL" id="KAE8384723.1"/>
    </source>
</evidence>
<feature type="chain" id="PRO_5024848708" evidence="1">
    <location>
        <begin position="20"/>
        <end position="147"/>
    </location>
</feature>
<name>A0A5N7BSW4_PETAA</name>
<organism evidence="2">
    <name type="scientific">Petromyces alliaceus</name>
    <name type="common">Aspergillus alliaceus</name>
    <dbReference type="NCBI Taxonomy" id="209559"/>
    <lineage>
        <taxon>Eukaryota</taxon>
        <taxon>Fungi</taxon>
        <taxon>Dikarya</taxon>
        <taxon>Ascomycota</taxon>
        <taxon>Pezizomycotina</taxon>
        <taxon>Eurotiomycetes</taxon>
        <taxon>Eurotiomycetidae</taxon>
        <taxon>Eurotiales</taxon>
        <taxon>Aspergillaceae</taxon>
        <taxon>Aspergillus</taxon>
        <taxon>Aspergillus subgen. Circumdati</taxon>
    </lineage>
</organism>
<feature type="signal peptide" evidence="1">
    <location>
        <begin position="1"/>
        <end position="19"/>
    </location>
</feature>
<keyword evidence="1" id="KW-0732">Signal</keyword>
<protein>
    <submittedName>
        <fullName evidence="2">Uncharacterized protein</fullName>
    </submittedName>
</protein>
<reference evidence="2" key="1">
    <citation type="submission" date="2019-04" db="EMBL/GenBank/DDBJ databases">
        <title>Friends and foes A comparative genomics studyof 23 Aspergillus species from section Flavi.</title>
        <authorList>
            <consortium name="DOE Joint Genome Institute"/>
            <person name="Kjaerbolling I."/>
            <person name="Vesth T."/>
            <person name="Frisvad J.C."/>
            <person name="Nybo J.L."/>
            <person name="Theobald S."/>
            <person name="Kildgaard S."/>
            <person name="Isbrandt T."/>
            <person name="Kuo A."/>
            <person name="Sato A."/>
            <person name="Lyhne E.K."/>
            <person name="Kogle M.E."/>
            <person name="Wiebenga A."/>
            <person name="Kun R.S."/>
            <person name="Lubbers R.J."/>
            <person name="Makela M.R."/>
            <person name="Barry K."/>
            <person name="Chovatia M."/>
            <person name="Clum A."/>
            <person name="Daum C."/>
            <person name="Haridas S."/>
            <person name="He G."/>
            <person name="LaButti K."/>
            <person name="Lipzen A."/>
            <person name="Mondo S."/>
            <person name="Riley R."/>
            <person name="Salamov A."/>
            <person name="Simmons B.A."/>
            <person name="Magnuson J.K."/>
            <person name="Henrissat B."/>
            <person name="Mortensen U.H."/>
            <person name="Larsen T.O."/>
            <person name="Devries R.P."/>
            <person name="Grigoriev I.V."/>
            <person name="Machida M."/>
            <person name="Baker S.E."/>
            <person name="Andersen M.R."/>
        </authorList>
    </citation>
    <scope>NUCLEOTIDE SEQUENCE [LARGE SCALE GENOMIC DNA]</scope>
    <source>
        <strain evidence="2">IBT 14317</strain>
    </source>
</reference>
<evidence type="ECO:0000256" key="1">
    <source>
        <dbReference type="SAM" id="SignalP"/>
    </source>
</evidence>
<gene>
    <name evidence="2" type="ORF">BDV23DRAFT_191371</name>
</gene>
<proteinExistence type="predicted"/>
<dbReference type="Proteomes" id="UP000326877">
    <property type="component" value="Unassembled WGS sequence"/>
</dbReference>
<sequence length="147" mass="15528">MHLIRILPILAANLVVGSSIPNLFIGTIEGCGSNKYGPDWYVWPEDVSRCAGTDLGPVNSYLEHGLCDKQTVIPGHGNISFTGCTARIPPYGQGGPPTGVSESGVPVLICTPASLPEADCPSPCNYGPPVTVTTNYTCVKRLKDSKR</sequence>
<dbReference type="AlphaFoldDB" id="A0A5N7BSW4"/>
<dbReference type="OrthoDB" id="4452886at2759"/>
<accession>A0A5N7BSW4</accession>